<comment type="caution">
    <text evidence="1">The sequence shown here is derived from an EMBL/GenBank/DDBJ whole genome shotgun (WGS) entry which is preliminary data.</text>
</comment>
<dbReference type="EMBL" id="JAMZIH010007021">
    <property type="protein sequence ID" value="KAJ1673380.1"/>
    <property type="molecule type" value="Genomic_DNA"/>
</dbReference>
<keyword evidence="2" id="KW-1185">Reference proteome</keyword>
<organism evidence="1 2">
    <name type="scientific">Spiromyces aspiralis</name>
    <dbReference type="NCBI Taxonomy" id="68401"/>
    <lineage>
        <taxon>Eukaryota</taxon>
        <taxon>Fungi</taxon>
        <taxon>Fungi incertae sedis</taxon>
        <taxon>Zoopagomycota</taxon>
        <taxon>Kickxellomycotina</taxon>
        <taxon>Kickxellomycetes</taxon>
        <taxon>Kickxellales</taxon>
        <taxon>Kickxellaceae</taxon>
        <taxon>Spiromyces</taxon>
    </lineage>
</organism>
<dbReference type="Proteomes" id="UP001145114">
    <property type="component" value="Unassembled WGS sequence"/>
</dbReference>
<evidence type="ECO:0000313" key="1">
    <source>
        <dbReference type="EMBL" id="KAJ1673380.1"/>
    </source>
</evidence>
<gene>
    <name evidence="1" type="ORF">EV182_005353</name>
</gene>
<name>A0ACC1HBL1_9FUNG</name>
<sequence length="436" mass="48802">MSEHHQHEHKHDTLSKGEADYDSSASSFPEDNSLVHKSESITGDSKDKHEVSISVCEKVNHGDSDDNNNNSSSKADCTAGNSRIKTFAKRLSYRFWIDMVTSLCRQYLLLIHVAIWLVFTGYFIAALAIKNRTQLSDILPLIAIYVFLTLRILFWHWPVSHITKVIGYMWSSFVVRPAYVVPRSLRVPVLYATPVVAFFIISLTLSPNEYGNRLTRLQSFLGMIIIFGLLAFTSRHPTRIPWHTVAVGQTLQLILGAVVLRTSWGYSFFRWISFSIKDLLLFSKKGCEFMASAEACQTSFFFVTVFPPLIFFAALIQMAYYAGVLQWVVGKASWLFTRLLDTSGSESIVAVASPFVGMSENALLVRSYINGMTDSELHAIMTAGFSTTSGSTMMAYISYGIEPEHIITACIMSIPCSLAISKIRLPETEVSETKGK</sequence>
<proteinExistence type="predicted"/>
<feature type="non-terminal residue" evidence="1">
    <location>
        <position position="436"/>
    </location>
</feature>
<accession>A0ACC1HBL1</accession>
<protein>
    <submittedName>
        <fullName evidence="1">Uncharacterized protein</fullName>
    </submittedName>
</protein>
<evidence type="ECO:0000313" key="2">
    <source>
        <dbReference type="Proteomes" id="UP001145114"/>
    </source>
</evidence>
<reference evidence="1" key="1">
    <citation type="submission" date="2022-06" db="EMBL/GenBank/DDBJ databases">
        <title>Phylogenomic reconstructions and comparative analyses of Kickxellomycotina fungi.</title>
        <authorList>
            <person name="Reynolds N.K."/>
            <person name="Stajich J.E."/>
            <person name="Barry K."/>
            <person name="Grigoriev I.V."/>
            <person name="Crous P."/>
            <person name="Smith M.E."/>
        </authorList>
    </citation>
    <scope>NUCLEOTIDE SEQUENCE</scope>
    <source>
        <strain evidence="1">RSA 2271</strain>
    </source>
</reference>